<feature type="region of interest" description="Disordered" evidence="1">
    <location>
        <begin position="465"/>
        <end position="504"/>
    </location>
</feature>
<protein>
    <submittedName>
        <fullName evidence="2">Uncharacterized protein</fullName>
    </submittedName>
</protein>
<name>A0ABR1ZRR6_9ROSI</name>
<gene>
    <name evidence="2" type="ORF">V6N11_025579</name>
</gene>
<dbReference type="EMBL" id="JBBPBN010000665">
    <property type="protein sequence ID" value="KAK8483379.1"/>
    <property type="molecule type" value="Genomic_DNA"/>
</dbReference>
<comment type="caution">
    <text evidence="2">The sequence shown here is derived from an EMBL/GenBank/DDBJ whole genome shotgun (WGS) entry which is preliminary data.</text>
</comment>
<evidence type="ECO:0000313" key="2">
    <source>
        <dbReference type="EMBL" id="KAK8483379.1"/>
    </source>
</evidence>
<keyword evidence="3" id="KW-1185">Reference proteome</keyword>
<reference evidence="2 3" key="1">
    <citation type="journal article" date="2024" name="G3 (Bethesda)">
        <title>Genome assembly of Hibiscus sabdariffa L. provides insights into metabolisms of medicinal natural products.</title>
        <authorList>
            <person name="Kim T."/>
        </authorList>
    </citation>
    <scope>NUCLEOTIDE SEQUENCE [LARGE SCALE GENOMIC DNA]</scope>
    <source>
        <strain evidence="2">TK-2024</strain>
        <tissue evidence="2">Old leaves</tissue>
    </source>
</reference>
<proteinExistence type="predicted"/>
<evidence type="ECO:0000313" key="3">
    <source>
        <dbReference type="Proteomes" id="UP001396334"/>
    </source>
</evidence>
<organism evidence="2 3">
    <name type="scientific">Hibiscus sabdariffa</name>
    <name type="common">roselle</name>
    <dbReference type="NCBI Taxonomy" id="183260"/>
    <lineage>
        <taxon>Eukaryota</taxon>
        <taxon>Viridiplantae</taxon>
        <taxon>Streptophyta</taxon>
        <taxon>Embryophyta</taxon>
        <taxon>Tracheophyta</taxon>
        <taxon>Spermatophyta</taxon>
        <taxon>Magnoliopsida</taxon>
        <taxon>eudicotyledons</taxon>
        <taxon>Gunneridae</taxon>
        <taxon>Pentapetalae</taxon>
        <taxon>rosids</taxon>
        <taxon>malvids</taxon>
        <taxon>Malvales</taxon>
        <taxon>Malvaceae</taxon>
        <taxon>Malvoideae</taxon>
        <taxon>Hibiscus</taxon>
    </lineage>
</organism>
<feature type="region of interest" description="Disordered" evidence="1">
    <location>
        <begin position="305"/>
        <end position="347"/>
    </location>
</feature>
<dbReference type="Proteomes" id="UP001396334">
    <property type="component" value="Unassembled WGS sequence"/>
</dbReference>
<evidence type="ECO:0000256" key="1">
    <source>
        <dbReference type="SAM" id="MobiDB-lite"/>
    </source>
</evidence>
<feature type="region of interest" description="Disordered" evidence="1">
    <location>
        <begin position="1"/>
        <end position="25"/>
    </location>
</feature>
<accession>A0ABR1ZRR6</accession>
<sequence length="689" mass="73171">MDTQQGRCQSRARGCGPPARPSTEPQAHACCCAHDVIDGGYSPFVSDDDVSKLPSQTSQVDMPQVNTAIATSASVLVQWYPDSGATHHVTNDAAQLHAGQCYTEGQGSTIVASSQVQVSSISEFPNLSASFGYVSYVPPAASDSDNAQVPHEEYGHEFETHQSEQVTQSHVHSSFVPLAASDSNNAHVPPEEHDHECCTHQCEQVTQSPVHSSSVAATGSLTADEGQVAGSSNDMHDVEFSRGISGDVPSTLESNLGKDIFAAATELEEHGVLVQNNAGVTSSMEGVCDGLEEISLRQKGLLSMASGIPSDKPNEYPSVEGFDGDGLQGAAGGRPPDTSTNGGGVNALEKDVEMSDNIDTGKRTGYSEPAIMVEKEDDQTTMRLQGSGSQIPSFKEKLIGKSGAERVSELRKPDDLYGPWMQVTNRRRQNANVQGVGGRISGVSRTKEIMGSRFKILASDTLDEDEEITEQQQVGDVRGSRNEWREEGLVSRDRGQGNQDNNGSVEVVRWGGPVVSSISLGVVNGTGTSSANKNASTEVNVGRVETGGVVNAVTSLEKVTMAKSNLNSEKHKAVFVGNTDDSHIPRITKGRVLPNSMRGSVVKPGSRFQLGVKGGASTSLAIKKVAERGLSKADASGRLSRLVSDLDKAAVEEETRVALLQKAAAVDELRVDWQTNSVFEQPSESVRKV</sequence>
<feature type="compositionally biased region" description="Basic and acidic residues" evidence="1">
    <location>
        <begin position="478"/>
        <end position="495"/>
    </location>
</feature>